<reference evidence="2 3" key="1">
    <citation type="submission" date="2019-05" db="EMBL/GenBank/DDBJ databases">
        <title>Mikania micrantha, genome provides insights into the molecular mechanism of rapid growth.</title>
        <authorList>
            <person name="Liu B."/>
        </authorList>
    </citation>
    <scope>NUCLEOTIDE SEQUENCE [LARGE SCALE GENOMIC DNA]</scope>
    <source>
        <strain evidence="2">NLD-2019</strain>
        <tissue evidence="2">Leaf</tissue>
    </source>
</reference>
<evidence type="ECO:0000313" key="2">
    <source>
        <dbReference type="EMBL" id="KAD4584869.1"/>
    </source>
</evidence>
<feature type="region of interest" description="Disordered" evidence="1">
    <location>
        <begin position="17"/>
        <end position="41"/>
    </location>
</feature>
<name>A0A5N6NBM6_9ASTR</name>
<feature type="compositionally biased region" description="Basic and acidic residues" evidence="1">
    <location>
        <begin position="25"/>
        <end position="39"/>
    </location>
</feature>
<feature type="region of interest" description="Disordered" evidence="1">
    <location>
        <begin position="202"/>
        <end position="223"/>
    </location>
</feature>
<protein>
    <submittedName>
        <fullName evidence="2">Uncharacterized protein</fullName>
    </submittedName>
</protein>
<proteinExistence type="predicted"/>
<organism evidence="2 3">
    <name type="scientific">Mikania micrantha</name>
    <name type="common">bitter vine</name>
    <dbReference type="NCBI Taxonomy" id="192012"/>
    <lineage>
        <taxon>Eukaryota</taxon>
        <taxon>Viridiplantae</taxon>
        <taxon>Streptophyta</taxon>
        <taxon>Embryophyta</taxon>
        <taxon>Tracheophyta</taxon>
        <taxon>Spermatophyta</taxon>
        <taxon>Magnoliopsida</taxon>
        <taxon>eudicotyledons</taxon>
        <taxon>Gunneridae</taxon>
        <taxon>Pentapetalae</taxon>
        <taxon>asterids</taxon>
        <taxon>campanulids</taxon>
        <taxon>Asterales</taxon>
        <taxon>Asteraceae</taxon>
        <taxon>Asteroideae</taxon>
        <taxon>Heliantheae alliance</taxon>
        <taxon>Eupatorieae</taxon>
        <taxon>Mikania</taxon>
    </lineage>
</organism>
<accession>A0A5N6NBM6</accession>
<evidence type="ECO:0000313" key="3">
    <source>
        <dbReference type="Proteomes" id="UP000326396"/>
    </source>
</evidence>
<dbReference type="AlphaFoldDB" id="A0A5N6NBM6"/>
<feature type="compositionally biased region" description="Basic and acidic residues" evidence="1">
    <location>
        <begin position="116"/>
        <end position="130"/>
    </location>
</feature>
<dbReference type="EMBL" id="SZYD01000012">
    <property type="protein sequence ID" value="KAD4584869.1"/>
    <property type="molecule type" value="Genomic_DNA"/>
</dbReference>
<feature type="compositionally biased region" description="Basic and acidic residues" evidence="1">
    <location>
        <begin position="207"/>
        <end position="221"/>
    </location>
</feature>
<gene>
    <name evidence="2" type="ORF">E3N88_22470</name>
</gene>
<feature type="region of interest" description="Disordered" evidence="1">
    <location>
        <begin position="111"/>
        <end position="132"/>
    </location>
</feature>
<evidence type="ECO:0000256" key="1">
    <source>
        <dbReference type="SAM" id="MobiDB-lite"/>
    </source>
</evidence>
<comment type="caution">
    <text evidence="2">The sequence shown here is derived from an EMBL/GenBank/DDBJ whole genome shotgun (WGS) entry which is preliminary data.</text>
</comment>
<sequence>MEDQYVDGVDNTVMNPALVFDQEDREGPRSDDHEDREDSSVESLHILVDDCYIGTEGKSIEIRKKQAVSKFRKMVMRGKNKIHSTNILAFIAIALYVDGVDNTVMNPALVFDQEDREGPRSDDHEDREDSSVESLHILVDDCYIGTEGKSIEIRKKQAVSKFRKMVMRGKNKIHSTNILAFIAIALYVDGVDNTVMNPALVFDQEDREGPRSDDHEDREDSSVESLHILVDDCYIGTEGKSIEIRKKQAVSKFRKMVMRGKNKIHSTNILAFIAIALIKNVLYTPKLNQNVLSMNLLTKQGFEISFQGAVCYIIKPLHGIPVHEKKSNENSKDVKEYVTKERKSNIHLKDVDNICEYEHVWKHFEEMDLEEQKIKRMIDNEK</sequence>
<keyword evidence="3" id="KW-1185">Reference proteome</keyword>
<dbReference type="Proteomes" id="UP000326396">
    <property type="component" value="Linkage Group LG2"/>
</dbReference>